<accession>A0A645IJ33</accession>
<protein>
    <submittedName>
        <fullName evidence="1">Uncharacterized protein</fullName>
    </submittedName>
</protein>
<dbReference type="EMBL" id="VSSQ01110525">
    <property type="protein sequence ID" value="MPN48314.1"/>
    <property type="molecule type" value="Genomic_DNA"/>
</dbReference>
<sequence>MPDYKSMYFKLFNKVTDAICILQKAQADGEDEYIESKDKPILISLETSSNDLFNKDKDQE</sequence>
<proteinExistence type="predicted"/>
<evidence type="ECO:0000313" key="1">
    <source>
        <dbReference type="EMBL" id="MPN48314.1"/>
    </source>
</evidence>
<name>A0A645IJ33_9ZZZZ</name>
<dbReference type="AlphaFoldDB" id="A0A645IJ33"/>
<reference evidence="1" key="1">
    <citation type="submission" date="2019-08" db="EMBL/GenBank/DDBJ databases">
        <authorList>
            <person name="Kucharzyk K."/>
            <person name="Murdoch R.W."/>
            <person name="Higgins S."/>
            <person name="Loffler F."/>
        </authorList>
    </citation>
    <scope>NUCLEOTIDE SEQUENCE</scope>
</reference>
<comment type="caution">
    <text evidence="1">The sequence shown here is derived from an EMBL/GenBank/DDBJ whole genome shotgun (WGS) entry which is preliminary data.</text>
</comment>
<gene>
    <name evidence="1" type="ORF">SDC9_195921</name>
</gene>
<organism evidence="1">
    <name type="scientific">bioreactor metagenome</name>
    <dbReference type="NCBI Taxonomy" id="1076179"/>
    <lineage>
        <taxon>unclassified sequences</taxon>
        <taxon>metagenomes</taxon>
        <taxon>ecological metagenomes</taxon>
    </lineage>
</organism>